<organism evidence="2 3">
    <name type="scientific">Plasmopara halstedii</name>
    <name type="common">Downy mildew of sunflower</name>
    <dbReference type="NCBI Taxonomy" id="4781"/>
    <lineage>
        <taxon>Eukaryota</taxon>
        <taxon>Sar</taxon>
        <taxon>Stramenopiles</taxon>
        <taxon>Oomycota</taxon>
        <taxon>Peronosporomycetes</taxon>
        <taxon>Peronosporales</taxon>
        <taxon>Peronosporaceae</taxon>
        <taxon>Plasmopara</taxon>
    </lineage>
</organism>
<protein>
    <submittedName>
        <fullName evidence="2">Uncharacterized protein</fullName>
    </submittedName>
</protein>
<dbReference type="GeneID" id="59053047"/>
<sequence length="62" mass="7247">MMLYHRHATNRLDLPIVTPIILSLCSTLFITCILACTPWKSDFGRHLKEFATLDYCRKVCFK</sequence>
<reference evidence="3" key="1">
    <citation type="submission" date="2014-09" db="EMBL/GenBank/DDBJ databases">
        <authorList>
            <person name="Sharma Rahul"/>
            <person name="Thines Marco"/>
        </authorList>
    </citation>
    <scope>NUCLEOTIDE SEQUENCE [LARGE SCALE GENOMIC DNA]</scope>
</reference>
<dbReference type="AlphaFoldDB" id="A0A0P1AE46"/>
<feature type="transmembrane region" description="Helical" evidence="1">
    <location>
        <begin position="20"/>
        <end position="39"/>
    </location>
</feature>
<dbReference type="RefSeq" id="XP_036263099.1">
    <property type="nucleotide sequence ID" value="XM_036407391.1"/>
</dbReference>
<accession>A0A0P1AE46</accession>
<name>A0A0P1AE46_PLAHL</name>
<evidence type="ECO:0000256" key="1">
    <source>
        <dbReference type="SAM" id="Phobius"/>
    </source>
</evidence>
<evidence type="ECO:0000313" key="3">
    <source>
        <dbReference type="Proteomes" id="UP000054928"/>
    </source>
</evidence>
<keyword evidence="1" id="KW-0812">Transmembrane</keyword>
<keyword evidence="1" id="KW-1133">Transmembrane helix</keyword>
<proteinExistence type="predicted"/>
<keyword evidence="3" id="KW-1185">Reference proteome</keyword>
<dbReference type="EMBL" id="CCYD01000349">
    <property type="protein sequence ID" value="CEG39095.1"/>
    <property type="molecule type" value="Genomic_DNA"/>
</dbReference>
<keyword evidence="1" id="KW-0472">Membrane</keyword>
<evidence type="ECO:0000313" key="2">
    <source>
        <dbReference type="EMBL" id="CEG39095.1"/>
    </source>
</evidence>
<dbReference type="Proteomes" id="UP000054928">
    <property type="component" value="Unassembled WGS sequence"/>
</dbReference>